<sequence>MNEDVLSFFSEDDRRSASGFNRFRRFLNNYWLIPLMICYL</sequence>
<accession>A0A3B1D2C8</accession>
<gene>
    <name evidence="1" type="ORF">MNBD_NITROSPIRAE01-1241</name>
</gene>
<evidence type="ECO:0000313" key="1">
    <source>
        <dbReference type="EMBL" id="VAX29140.1"/>
    </source>
</evidence>
<name>A0A3B1D2C8_9ZZZZ</name>
<feature type="non-terminal residue" evidence="1">
    <location>
        <position position="40"/>
    </location>
</feature>
<dbReference type="EMBL" id="UOGF01000048">
    <property type="protein sequence ID" value="VAX29140.1"/>
    <property type="molecule type" value="Genomic_DNA"/>
</dbReference>
<dbReference type="AlphaFoldDB" id="A0A3B1D2C8"/>
<protein>
    <submittedName>
        <fullName evidence="1">Uncharacterized protein</fullName>
    </submittedName>
</protein>
<organism evidence="1">
    <name type="scientific">hydrothermal vent metagenome</name>
    <dbReference type="NCBI Taxonomy" id="652676"/>
    <lineage>
        <taxon>unclassified sequences</taxon>
        <taxon>metagenomes</taxon>
        <taxon>ecological metagenomes</taxon>
    </lineage>
</organism>
<reference evidence="1" key="1">
    <citation type="submission" date="2018-06" db="EMBL/GenBank/DDBJ databases">
        <authorList>
            <person name="Zhirakovskaya E."/>
        </authorList>
    </citation>
    <scope>NUCLEOTIDE SEQUENCE</scope>
</reference>
<proteinExistence type="predicted"/>